<evidence type="ECO:0000313" key="3">
    <source>
        <dbReference type="EMBL" id="KJE92116.1"/>
    </source>
</evidence>
<keyword evidence="4" id="KW-1185">Reference proteome</keyword>
<dbReference type="AlphaFoldDB" id="A0A0D2UAT5"/>
<dbReference type="OMA" id="AYMNATW"/>
<dbReference type="GO" id="GO:0050126">
    <property type="term" value="F:N-carbamoylputrescine amidase activity"/>
    <property type="evidence" value="ECO:0007669"/>
    <property type="project" value="TreeGrafter"/>
</dbReference>
<feature type="domain" description="CN hydrolase" evidence="2">
    <location>
        <begin position="2"/>
        <end position="249"/>
    </location>
</feature>
<dbReference type="PROSITE" id="PS50263">
    <property type="entry name" value="CN_HYDROLASE"/>
    <property type="match status" value="1"/>
</dbReference>
<dbReference type="eggNOG" id="KOG0806">
    <property type="taxonomic scope" value="Eukaryota"/>
</dbReference>
<sequence>MLKVALFQSRGHPGDVAANVQLAKDTLAQARTAGARLLLLPELFLSGYHLPADELHACARNLESTEIQDLRNACRDAGCGMVLGYSELADAGQVYNSAMLIDSKGEIQLNYRKTHLYGPDEKAAFTEVPAAAATQSYTAVCKDFEGIPRFNVALLICYDVEFPEIVRSVCLHGATFVAIPTANFWTGIPRRVLPTRAIENHAVIAYINRHGNERGLQFGGSSCIVGPDGEDLLRAADDEEQLLFCTVDLNKAEYVHLRNVNPYFADRKPQLYQWLTDSSLPK</sequence>
<dbReference type="Pfam" id="PF00795">
    <property type="entry name" value="CN_hydrolase"/>
    <property type="match status" value="1"/>
</dbReference>
<gene>
    <name evidence="3" type="ORF">CAOG_003139</name>
</gene>
<dbReference type="InterPro" id="IPR003010">
    <property type="entry name" value="C-N_Hydrolase"/>
</dbReference>
<dbReference type="EMBL" id="KE346363">
    <property type="protein sequence ID" value="KJE92116.1"/>
    <property type="molecule type" value="Genomic_DNA"/>
</dbReference>
<evidence type="ECO:0000313" key="4">
    <source>
        <dbReference type="Proteomes" id="UP000008743"/>
    </source>
</evidence>
<dbReference type="PhylomeDB" id="A0A0D2UAT5"/>
<dbReference type="InterPro" id="IPR036526">
    <property type="entry name" value="C-N_Hydrolase_sf"/>
</dbReference>
<dbReference type="STRING" id="595528.A0A0D2UAT5"/>
<dbReference type="InterPro" id="IPR050345">
    <property type="entry name" value="Aliph_Amidase/BUP"/>
</dbReference>
<dbReference type="RefSeq" id="XP_004363978.1">
    <property type="nucleotide sequence ID" value="XM_004363921.2"/>
</dbReference>
<proteinExistence type="predicted"/>
<dbReference type="InterPro" id="IPR001110">
    <property type="entry name" value="UPF0012_CS"/>
</dbReference>
<dbReference type="GO" id="GO:0033388">
    <property type="term" value="P:putrescine biosynthetic process from arginine"/>
    <property type="evidence" value="ECO:0007669"/>
    <property type="project" value="TreeGrafter"/>
</dbReference>
<protein>
    <submittedName>
        <fullName evidence="3">Carbon-nitrogen family hydrolase</fullName>
    </submittedName>
</protein>
<keyword evidence="1 3" id="KW-0378">Hydrolase</keyword>
<dbReference type="PANTHER" id="PTHR43674:SF2">
    <property type="entry name" value="BETA-UREIDOPROPIONASE"/>
    <property type="match status" value="1"/>
</dbReference>
<dbReference type="SUPFAM" id="SSF56317">
    <property type="entry name" value="Carbon-nitrogen hydrolase"/>
    <property type="match status" value="1"/>
</dbReference>
<dbReference type="Gene3D" id="3.60.110.10">
    <property type="entry name" value="Carbon-nitrogen hydrolase"/>
    <property type="match status" value="1"/>
</dbReference>
<reference evidence="4" key="1">
    <citation type="submission" date="2011-02" db="EMBL/GenBank/DDBJ databases">
        <title>The Genome Sequence of Capsaspora owczarzaki ATCC 30864.</title>
        <authorList>
            <person name="Russ C."/>
            <person name="Cuomo C."/>
            <person name="Burger G."/>
            <person name="Gray M.W."/>
            <person name="Holland P.W.H."/>
            <person name="King N."/>
            <person name="Lang F.B.F."/>
            <person name="Roger A.J."/>
            <person name="Ruiz-Trillo I."/>
            <person name="Young S.K."/>
            <person name="Zeng Q."/>
            <person name="Gargeya S."/>
            <person name="Alvarado L."/>
            <person name="Berlin A."/>
            <person name="Chapman S.B."/>
            <person name="Chen Z."/>
            <person name="Freedman E."/>
            <person name="Gellesch M."/>
            <person name="Goldberg J."/>
            <person name="Griggs A."/>
            <person name="Gujja S."/>
            <person name="Heilman E."/>
            <person name="Heiman D."/>
            <person name="Howarth C."/>
            <person name="Mehta T."/>
            <person name="Neiman D."/>
            <person name="Pearson M."/>
            <person name="Roberts A."/>
            <person name="Saif S."/>
            <person name="Shea T."/>
            <person name="Shenoy N."/>
            <person name="Sisk P."/>
            <person name="Stolte C."/>
            <person name="Sykes S."/>
            <person name="White J."/>
            <person name="Yandava C."/>
            <person name="Haas B."/>
            <person name="Nusbaum C."/>
            <person name="Birren B."/>
        </authorList>
    </citation>
    <scope>NUCLEOTIDE SEQUENCE</scope>
    <source>
        <strain evidence="4">ATCC 30864</strain>
    </source>
</reference>
<evidence type="ECO:0000256" key="1">
    <source>
        <dbReference type="ARBA" id="ARBA00022801"/>
    </source>
</evidence>
<name>A0A0D2UAT5_CAPO3</name>
<dbReference type="InParanoid" id="A0A0D2UAT5"/>
<dbReference type="Proteomes" id="UP000008743">
    <property type="component" value="Unassembled WGS sequence"/>
</dbReference>
<dbReference type="PROSITE" id="PS01227">
    <property type="entry name" value="UPF0012"/>
    <property type="match status" value="1"/>
</dbReference>
<accession>A0A0D2UAT5</accession>
<evidence type="ECO:0000259" key="2">
    <source>
        <dbReference type="PROSITE" id="PS50263"/>
    </source>
</evidence>
<dbReference type="PANTHER" id="PTHR43674">
    <property type="entry name" value="NITRILASE C965.09-RELATED"/>
    <property type="match status" value="1"/>
</dbReference>
<dbReference type="OrthoDB" id="10250282at2759"/>
<organism evidence="3 4">
    <name type="scientific">Capsaspora owczarzaki (strain ATCC 30864)</name>
    <dbReference type="NCBI Taxonomy" id="595528"/>
    <lineage>
        <taxon>Eukaryota</taxon>
        <taxon>Filasterea</taxon>
        <taxon>Capsaspora</taxon>
    </lineage>
</organism>